<dbReference type="AlphaFoldDB" id="A0AAV6V9Z2"/>
<dbReference type="EMBL" id="JAFNEN010000132">
    <property type="protein sequence ID" value="KAG8193022.1"/>
    <property type="molecule type" value="Genomic_DNA"/>
</dbReference>
<evidence type="ECO:0000313" key="2">
    <source>
        <dbReference type="EMBL" id="KAG8193022.1"/>
    </source>
</evidence>
<sequence length="72" mass="7772">MDLAHGVYTCSCFNTGNFLYANDRGVKRHLNAPPIQFTVSVVQVSLRAHATARSPAVKPHDSLHPGAVTKSL</sequence>
<name>A0AAV6V9Z2_9ARAC</name>
<comment type="caution">
    <text evidence="2">The sequence shown here is derived from an EMBL/GenBank/DDBJ whole genome shotgun (WGS) entry which is preliminary data.</text>
</comment>
<gene>
    <name evidence="2" type="ORF">JTE90_028140</name>
</gene>
<reference evidence="2 3" key="1">
    <citation type="journal article" date="2022" name="Nat. Ecol. Evol.">
        <title>A masculinizing supergene underlies an exaggerated male reproductive morph in a spider.</title>
        <authorList>
            <person name="Hendrickx F."/>
            <person name="De Corte Z."/>
            <person name="Sonet G."/>
            <person name="Van Belleghem S.M."/>
            <person name="Kostlbacher S."/>
            <person name="Vangestel C."/>
        </authorList>
    </citation>
    <scope>NUCLEOTIDE SEQUENCE [LARGE SCALE GENOMIC DNA]</scope>
    <source>
        <strain evidence="2">W744_W776</strain>
    </source>
</reference>
<organism evidence="2 3">
    <name type="scientific">Oedothorax gibbosus</name>
    <dbReference type="NCBI Taxonomy" id="931172"/>
    <lineage>
        <taxon>Eukaryota</taxon>
        <taxon>Metazoa</taxon>
        <taxon>Ecdysozoa</taxon>
        <taxon>Arthropoda</taxon>
        <taxon>Chelicerata</taxon>
        <taxon>Arachnida</taxon>
        <taxon>Araneae</taxon>
        <taxon>Araneomorphae</taxon>
        <taxon>Entelegynae</taxon>
        <taxon>Araneoidea</taxon>
        <taxon>Linyphiidae</taxon>
        <taxon>Erigoninae</taxon>
        <taxon>Oedothorax</taxon>
    </lineage>
</organism>
<feature type="region of interest" description="Disordered" evidence="1">
    <location>
        <begin position="52"/>
        <end position="72"/>
    </location>
</feature>
<protein>
    <submittedName>
        <fullName evidence="2">Uncharacterized protein</fullName>
    </submittedName>
</protein>
<evidence type="ECO:0000313" key="3">
    <source>
        <dbReference type="Proteomes" id="UP000827092"/>
    </source>
</evidence>
<keyword evidence="3" id="KW-1185">Reference proteome</keyword>
<dbReference type="Proteomes" id="UP000827092">
    <property type="component" value="Unassembled WGS sequence"/>
</dbReference>
<proteinExistence type="predicted"/>
<accession>A0AAV6V9Z2</accession>
<evidence type="ECO:0000256" key="1">
    <source>
        <dbReference type="SAM" id="MobiDB-lite"/>
    </source>
</evidence>